<dbReference type="PROSITE" id="PS50977">
    <property type="entry name" value="HTH_TETR_2"/>
    <property type="match status" value="1"/>
</dbReference>
<protein>
    <submittedName>
        <fullName evidence="4">TetR/AcrR family transcriptional regulator</fullName>
    </submittedName>
</protein>
<comment type="caution">
    <text evidence="4">The sequence shown here is derived from an EMBL/GenBank/DDBJ whole genome shotgun (WGS) entry which is preliminary data.</text>
</comment>
<evidence type="ECO:0000256" key="1">
    <source>
        <dbReference type="ARBA" id="ARBA00023125"/>
    </source>
</evidence>
<proteinExistence type="predicted"/>
<name>A0A7V7UAH6_9FIRM</name>
<dbReference type="InterPro" id="IPR009057">
    <property type="entry name" value="Homeodomain-like_sf"/>
</dbReference>
<keyword evidence="5" id="KW-1185">Reference proteome</keyword>
<accession>A0A7V7UAH6</accession>
<keyword evidence="1 2" id="KW-0238">DNA-binding</keyword>
<evidence type="ECO:0000256" key="2">
    <source>
        <dbReference type="PROSITE-ProRule" id="PRU00335"/>
    </source>
</evidence>
<evidence type="ECO:0000313" key="4">
    <source>
        <dbReference type="EMBL" id="KAB1434361.1"/>
    </source>
</evidence>
<gene>
    <name evidence="4" type="ORF">F7O84_17895</name>
</gene>
<feature type="domain" description="HTH tetR-type" evidence="3">
    <location>
        <begin position="5"/>
        <end position="65"/>
    </location>
</feature>
<dbReference type="PANTHER" id="PTHR43479:SF11">
    <property type="entry name" value="ACREF_ENVCD OPERON REPRESSOR-RELATED"/>
    <property type="match status" value="1"/>
</dbReference>
<dbReference type="OrthoDB" id="9808476at2"/>
<dbReference type="InterPro" id="IPR001647">
    <property type="entry name" value="HTH_TetR"/>
</dbReference>
<reference evidence="4 5" key="1">
    <citation type="submission" date="2019-09" db="EMBL/GenBank/DDBJ databases">
        <authorList>
            <person name="Valk L.C."/>
        </authorList>
    </citation>
    <scope>NUCLEOTIDE SEQUENCE [LARGE SCALE GENOMIC DNA]</scope>
    <source>
        <strain evidence="4">GalUA</strain>
    </source>
</reference>
<dbReference type="PANTHER" id="PTHR43479">
    <property type="entry name" value="ACREF/ENVCD OPERON REPRESSOR-RELATED"/>
    <property type="match status" value="1"/>
</dbReference>
<dbReference type="RefSeq" id="WP_151148409.1">
    <property type="nucleotide sequence ID" value="NZ_WAGX01000008.1"/>
</dbReference>
<dbReference type="InterPro" id="IPR050624">
    <property type="entry name" value="HTH-type_Tx_Regulator"/>
</dbReference>
<dbReference type="EMBL" id="WAGX01000008">
    <property type="protein sequence ID" value="KAB1434361.1"/>
    <property type="molecule type" value="Genomic_DNA"/>
</dbReference>
<reference evidence="4 5" key="2">
    <citation type="submission" date="2020-02" db="EMBL/GenBank/DDBJ databases">
        <title>Candidatus Galacturonibacter soehngenii shows hetero-acetogenic catabolism of galacturonic acid but lacks a canonical carbon monoxide dehydrogenase/acetyl-CoA synthase complex.</title>
        <authorList>
            <person name="Diender M."/>
            <person name="Stouten G.R."/>
            <person name="Petersen J.F."/>
            <person name="Nielsen P.H."/>
            <person name="Dueholm M.S."/>
            <person name="Pronk J.T."/>
            <person name="Van Loosdrecht M.C.M."/>
        </authorList>
    </citation>
    <scope>NUCLEOTIDE SEQUENCE [LARGE SCALE GENOMIC DNA]</scope>
    <source>
        <strain evidence="4">GalUA</strain>
    </source>
</reference>
<evidence type="ECO:0000259" key="3">
    <source>
        <dbReference type="PROSITE" id="PS50977"/>
    </source>
</evidence>
<sequence>MEIESNTKERIIIESLTLFSQKGYEGVSMRDIAAAVGIKGASIYNHFTGKEEILNAIIAMMGTRYDNAAMAIQMPSGNSDDMVEFYMNVTIEHLYELASGMFTFFITDDFACKFRKLLTMEQYRNERARNTFKKYFFDMPIQFQSEIFNKLIEKEVFHSYDAHIMTLHFYAPIYLLLKEYDKERNLEQTLQILRNHVMQFSKLYTKKQLLYMSQLNFLIIS</sequence>
<dbReference type="SUPFAM" id="SSF46689">
    <property type="entry name" value="Homeodomain-like"/>
    <property type="match status" value="1"/>
</dbReference>
<dbReference type="AlphaFoldDB" id="A0A7V7UAH6"/>
<dbReference type="PRINTS" id="PR00455">
    <property type="entry name" value="HTHTETR"/>
</dbReference>
<organism evidence="4 5">
    <name type="scientific">Candidatus Galacturonatibacter soehngenii</name>
    <dbReference type="NCBI Taxonomy" id="2307010"/>
    <lineage>
        <taxon>Bacteria</taxon>
        <taxon>Bacillati</taxon>
        <taxon>Bacillota</taxon>
        <taxon>Clostridia</taxon>
        <taxon>Lachnospirales</taxon>
        <taxon>Lachnospiraceae</taxon>
        <taxon>Candidatus Galacturonatibacter</taxon>
    </lineage>
</organism>
<feature type="DNA-binding region" description="H-T-H motif" evidence="2">
    <location>
        <begin position="28"/>
        <end position="47"/>
    </location>
</feature>
<dbReference type="Pfam" id="PF00440">
    <property type="entry name" value="TetR_N"/>
    <property type="match status" value="1"/>
</dbReference>
<dbReference type="Gene3D" id="1.10.357.10">
    <property type="entry name" value="Tetracycline Repressor, domain 2"/>
    <property type="match status" value="1"/>
</dbReference>
<dbReference type="Proteomes" id="UP000461768">
    <property type="component" value="Unassembled WGS sequence"/>
</dbReference>
<dbReference type="GO" id="GO:0003677">
    <property type="term" value="F:DNA binding"/>
    <property type="evidence" value="ECO:0007669"/>
    <property type="project" value="UniProtKB-UniRule"/>
</dbReference>
<evidence type="ECO:0000313" key="5">
    <source>
        <dbReference type="Proteomes" id="UP000461768"/>
    </source>
</evidence>